<proteinExistence type="predicted"/>
<dbReference type="Proteomes" id="UP000281553">
    <property type="component" value="Unassembled WGS sequence"/>
</dbReference>
<dbReference type="GO" id="GO:0005096">
    <property type="term" value="F:GTPase activator activity"/>
    <property type="evidence" value="ECO:0007669"/>
    <property type="project" value="TreeGrafter"/>
</dbReference>
<evidence type="ECO:0000313" key="3">
    <source>
        <dbReference type="Proteomes" id="UP000281553"/>
    </source>
</evidence>
<protein>
    <recommendedName>
        <fullName evidence="1">Rab-GAP TBC domain-containing protein</fullName>
    </recommendedName>
</protein>
<dbReference type="GO" id="GO:0031267">
    <property type="term" value="F:small GTPase binding"/>
    <property type="evidence" value="ECO:0007669"/>
    <property type="project" value="TreeGrafter"/>
</dbReference>
<name>A0A3P7LK30_DIBLA</name>
<sequence length="196" mass="22528">MSVSLQSYGFEDPDFVQSETYAEFQKAYDTVLQRRYERWKRVINQVKRFCRKGIPSEFRSHVWMTLSGADKEMKENPNVYKSACGLQPAKEFNTTILADLPRTFPENVNFSDAAGAQNKRHSLQRVLQAFAITFPKIGYCQVSAPLLLMYVSVQFVTPLGSICRTVTPKLYFSRALRQVLSTSVRPLLSFMYCLHT</sequence>
<keyword evidence="3" id="KW-1185">Reference proteome</keyword>
<evidence type="ECO:0000259" key="1">
    <source>
        <dbReference type="PROSITE" id="PS50086"/>
    </source>
</evidence>
<dbReference type="PROSITE" id="PS50086">
    <property type="entry name" value="TBC_RABGAP"/>
    <property type="match status" value="1"/>
</dbReference>
<dbReference type="Pfam" id="PF00566">
    <property type="entry name" value="RabGAP-TBC"/>
    <property type="match status" value="1"/>
</dbReference>
<dbReference type="Gene3D" id="1.10.10.750">
    <property type="entry name" value="Ypt/Rab-GAP domain of gyp1p, domain 1"/>
    <property type="match status" value="1"/>
</dbReference>
<dbReference type="AlphaFoldDB" id="A0A3P7LK30"/>
<accession>A0A3P7LK30</accession>
<evidence type="ECO:0000313" key="2">
    <source>
        <dbReference type="EMBL" id="VDN12107.1"/>
    </source>
</evidence>
<gene>
    <name evidence="2" type="ORF">DILT_LOCUS7938</name>
</gene>
<dbReference type="Gene3D" id="1.10.8.270">
    <property type="entry name" value="putative rabgap domain of human tbc1 domain family member 14 like domains"/>
    <property type="match status" value="1"/>
</dbReference>
<dbReference type="OrthoDB" id="294251at2759"/>
<dbReference type="InterPro" id="IPR035969">
    <property type="entry name" value="Rab-GAP_TBC_sf"/>
</dbReference>
<dbReference type="InterPro" id="IPR000195">
    <property type="entry name" value="Rab-GAP-TBC_dom"/>
</dbReference>
<dbReference type="EMBL" id="UYRU01053034">
    <property type="protein sequence ID" value="VDN12107.1"/>
    <property type="molecule type" value="Genomic_DNA"/>
</dbReference>
<dbReference type="SUPFAM" id="SSF47923">
    <property type="entry name" value="Ypt/Rab-GAP domain of gyp1p"/>
    <property type="match status" value="1"/>
</dbReference>
<dbReference type="PANTHER" id="PTHR47219">
    <property type="entry name" value="RAB GTPASE-ACTIVATING PROTEIN 1-LIKE"/>
    <property type="match status" value="1"/>
</dbReference>
<dbReference type="InterPro" id="IPR050302">
    <property type="entry name" value="Rab_GAP_TBC_domain"/>
</dbReference>
<feature type="domain" description="Rab-GAP TBC" evidence="1">
    <location>
        <begin position="53"/>
        <end position="196"/>
    </location>
</feature>
<reference evidence="2 3" key="1">
    <citation type="submission" date="2018-11" db="EMBL/GenBank/DDBJ databases">
        <authorList>
            <consortium name="Pathogen Informatics"/>
        </authorList>
    </citation>
    <scope>NUCLEOTIDE SEQUENCE [LARGE SCALE GENOMIC DNA]</scope>
</reference>
<organism evidence="2 3">
    <name type="scientific">Dibothriocephalus latus</name>
    <name type="common">Fish tapeworm</name>
    <name type="synonym">Diphyllobothrium latum</name>
    <dbReference type="NCBI Taxonomy" id="60516"/>
    <lineage>
        <taxon>Eukaryota</taxon>
        <taxon>Metazoa</taxon>
        <taxon>Spiralia</taxon>
        <taxon>Lophotrochozoa</taxon>
        <taxon>Platyhelminthes</taxon>
        <taxon>Cestoda</taxon>
        <taxon>Eucestoda</taxon>
        <taxon>Diphyllobothriidea</taxon>
        <taxon>Diphyllobothriidae</taxon>
        <taxon>Dibothriocephalus</taxon>
    </lineage>
</organism>
<dbReference type="PANTHER" id="PTHR47219:SF9">
    <property type="entry name" value="GTPASE ACTIVATING PROTEIN AND CENTROSOME-ASSOCIATED, ISOFORM B"/>
    <property type="match status" value="1"/>
</dbReference>